<reference evidence="1 2" key="1">
    <citation type="submission" date="2015-01" db="EMBL/GenBank/DDBJ databases">
        <title>The Genome Sequence of Exophiala sideris CBS121828.</title>
        <authorList>
            <consortium name="The Broad Institute Genomics Platform"/>
            <person name="Cuomo C."/>
            <person name="de Hoog S."/>
            <person name="Gorbushina A."/>
            <person name="Stielow B."/>
            <person name="Teixiera M."/>
            <person name="Abouelleil A."/>
            <person name="Chapman S.B."/>
            <person name="Priest M."/>
            <person name="Young S.K."/>
            <person name="Wortman J."/>
            <person name="Nusbaum C."/>
            <person name="Birren B."/>
        </authorList>
    </citation>
    <scope>NUCLEOTIDE SEQUENCE [LARGE SCALE GENOMIC DNA]</scope>
    <source>
        <strain evidence="1 2">CBS 121828</strain>
    </source>
</reference>
<sequence>MSREVIGTVDVSFLDHIKQDIIDHRNESTYDVVYLSAVPNSRHNLHIQIPRYSDLDFDNPDSWSRALLYAYAKVRQPTLKVDGTFIITEICKPACVNPKHGM</sequence>
<proteinExistence type="predicted"/>
<organism evidence="1 2">
    <name type="scientific">Exophiala sideris</name>
    <dbReference type="NCBI Taxonomy" id="1016849"/>
    <lineage>
        <taxon>Eukaryota</taxon>
        <taxon>Fungi</taxon>
        <taxon>Dikarya</taxon>
        <taxon>Ascomycota</taxon>
        <taxon>Pezizomycotina</taxon>
        <taxon>Eurotiomycetes</taxon>
        <taxon>Chaetothyriomycetidae</taxon>
        <taxon>Chaetothyriales</taxon>
        <taxon>Herpotrichiellaceae</taxon>
        <taxon>Exophiala</taxon>
    </lineage>
</organism>
<dbReference type="Proteomes" id="UP000053599">
    <property type="component" value="Unassembled WGS sequence"/>
</dbReference>
<dbReference type="AlphaFoldDB" id="A0A0D1ZCD7"/>
<protein>
    <submittedName>
        <fullName evidence="1">Uncharacterized protein</fullName>
    </submittedName>
</protein>
<dbReference type="OrthoDB" id="3912356at2759"/>
<gene>
    <name evidence="1" type="ORF">PV11_00208</name>
</gene>
<evidence type="ECO:0000313" key="2">
    <source>
        <dbReference type="Proteomes" id="UP000053599"/>
    </source>
</evidence>
<dbReference type="HOGENOM" id="CLU_2277509_0_0_1"/>
<dbReference type="EMBL" id="KN846951">
    <property type="protein sequence ID" value="KIV84428.1"/>
    <property type="molecule type" value="Genomic_DNA"/>
</dbReference>
<name>A0A0D1ZCD7_9EURO</name>
<accession>A0A0D1ZCD7</accession>
<evidence type="ECO:0000313" key="1">
    <source>
        <dbReference type="EMBL" id="KIV84428.1"/>
    </source>
</evidence>